<reference evidence="3" key="1">
    <citation type="submission" date="2016-10" db="EMBL/GenBank/DDBJ databases">
        <authorList>
            <person name="Varghese N."/>
            <person name="Submissions S."/>
        </authorList>
    </citation>
    <scope>NUCLEOTIDE SEQUENCE [LARGE SCALE GENOMIC DNA]</scope>
    <source>
        <strain evidence="3">DSM 22965</strain>
    </source>
</reference>
<evidence type="ECO:0000259" key="1">
    <source>
        <dbReference type="Pfam" id="PF13472"/>
    </source>
</evidence>
<dbReference type="EMBL" id="LT629734">
    <property type="protein sequence ID" value="SDR69737.1"/>
    <property type="molecule type" value="Genomic_DNA"/>
</dbReference>
<dbReference type="PANTHER" id="PTHR43784:SF2">
    <property type="entry name" value="GDSL-LIKE LIPASE_ACYLHYDROLASE, PUTATIVE (AFU_ORTHOLOGUE AFUA_2G00820)-RELATED"/>
    <property type="match status" value="1"/>
</dbReference>
<feature type="domain" description="SGNH hydrolase-type esterase" evidence="1">
    <location>
        <begin position="13"/>
        <end position="186"/>
    </location>
</feature>
<dbReference type="SUPFAM" id="SSF52266">
    <property type="entry name" value="SGNH hydrolase"/>
    <property type="match status" value="1"/>
</dbReference>
<dbReference type="InterPro" id="IPR036514">
    <property type="entry name" value="SGNH_hydro_sf"/>
</dbReference>
<name>A0A1H1L5N9_9MICO</name>
<dbReference type="InterPro" id="IPR013830">
    <property type="entry name" value="SGNH_hydro"/>
</dbReference>
<dbReference type="Gene3D" id="3.40.50.1110">
    <property type="entry name" value="SGNH hydrolase"/>
    <property type="match status" value="1"/>
</dbReference>
<protein>
    <submittedName>
        <fullName evidence="2">Lysophospholipase L1</fullName>
    </submittedName>
</protein>
<dbReference type="InterPro" id="IPR053140">
    <property type="entry name" value="GDSL_Rv0518-like"/>
</dbReference>
<dbReference type="PANTHER" id="PTHR43784">
    <property type="entry name" value="GDSL-LIKE LIPASE/ACYLHYDROLASE, PUTATIVE (AFU_ORTHOLOGUE AFUA_2G00820)-RELATED"/>
    <property type="match status" value="1"/>
</dbReference>
<evidence type="ECO:0000313" key="2">
    <source>
        <dbReference type="EMBL" id="SDR69737.1"/>
    </source>
</evidence>
<evidence type="ECO:0000313" key="3">
    <source>
        <dbReference type="Proteomes" id="UP000199649"/>
    </source>
</evidence>
<dbReference type="CDD" id="cd01832">
    <property type="entry name" value="SGNH_hydrolase_like_1"/>
    <property type="match status" value="1"/>
</dbReference>
<dbReference type="STRING" id="684552.SAMN04489719_0427"/>
<dbReference type="RefSeq" id="WP_172801958.1">
    <property type="nucleotide sequence ID" value="NZ_LT629734.1"/>
</dbReference>
<accession>A0A1H1L5N9</accession>
<dbReference type="AlphaFoldDB" id="A0A1H1L5N9"/>
<keyword evidence="3" id="KW-1185">Reference proteome</keyword>
<dbReference type="Proteomes" id="UP000199649">
    <property type="component" value="Chromosome I"/>
</dbReference>
<sequence length="262" mass="28195">MSQTAQHIRSFVAVGDSFTEGVGDELPDGSVRGWADFVAAGLATAQGEPVRYANLAIRGRKLAGILHEQLDAAIALEPDAISINGGGNDILRPRVSIEHVGARLADAARRIAAAGIRPILLSGGNPSEVMPIGAVMQRRGDALARAFRANVGDLDAPYVDNWSDPELRAPRFWSIDRLHLNAAGHAHVARNVLRALGHPAPEAWRDLAGATTAEGRRDLAYYREYVLPWLGRRFTGRSSGDGRDPKLPTFVDVQPLPPTVIE</sequence>
<dbReference type="Pfam" id="PF13472">
    <property type="entry name" value="Lipase_GDSL_2"/>
    <property type="match status" value="1"/>
</dbReference>
<organism evidence="2 3">
    <name type="scientific">Agrococcus carbonis</name>
    <dbReference type="NCBI Taxonomy" id="684552"/>
    <lineage>
        <taxon>Bacteria</taxon>
        <taxon>Bacillati</taxon>
        <taxon>Actinomycetota</taxon>
        <taxon>Actinomycetes</taxon>
        <taxon>Micrococcales</taxon>
        <taxon>Microbacteriaceae</taxon>
        <taxon>Agrococcus</taxon>
    </lineage>
</organism>
<gene>
    <name evidence="2" type="ORF">SAMN04489719_0427</name>
</gene>
<proteinExistence type="predicted"/>